<gene>
    <name evidence="5" type="ORF">SAMN04244560_00703</name>
</gene>
<evidence type="ECO:0000313" key="6">
    <source>
        <dbReference type="Proteomes" id="UP000183404"/>
    </source>
</evidence>
<protein>
    <submittedName>
        <fullName evidence="5">Peptide/nickel transport system ATP-binding protein</fullName>
    </submittedName>
</protein>
<keyword evidence="3 5" id="KW-0067">ATP-binding</keyword>
<name>A0A1G7KXM6_THETY</name>
<dbReference type="InterPro" id="IPR027417">
    <property type="entry name" value="P-loop_NTPase"/>
</dbReference>
<evidence type="ECO:0000256" key="1">
    <source>
        <dbReference type="ARBA" id="ARBA00022448"/>
    </source>
</evidence>
<dbReference type="PROSITE" id="PS50893">
    <property type="entry name" value="ABC_TRANSPORTER_2"/>
    <property type="match status" value="1"/>
</dbReference>
<evidence type="ECO:0000256" key="2">
    <source>
        <dbReference type="ARBA" id="ARBA00022741"/>
    </source>
</evidence>
<sequence length="319" mass="35945">MLEGEGFMIKAKNLTKVFNSGFLFSKNTITAVDEVNFEIGKGEILALVGESGSGKSTIGKMMLKLLKPSGGQILLEDKDIFSISNNKEFYSKVQGIFQDPYSSFNPIFKVNRIFKLVRQSFKKEVPASEWNDRVENVLKKVGLNAGDVLNKYIHQLSGGQLQRLLIARALLMDVEVLVADEITSMLDASTRVDVLEALLSLKEIGAAIMFITHDLSQAYYISDKIVVLYRGSIVEMGSIEKVFSNPRHPYTQMLLDSIPQLDRKWETDRIDIEDSDKKQAIWKEGLCKYIDRCPIADTSCFKPTLKLVEEDHYVACVKL</sequence>
<dbReference type="NCBIfam" id="TIGR01727">
    <property type="entry name" value="oligo_HPY"/>
    <property type="match status" value="1"/>
</dbReference>
<dbReference type="InterPro" id="IPR003439">
    <property type="entry name" value="ABC_transporter-like_ATP-bd"/>
</dbReference>
<dbReference type="Proteomes" id="UP000183404">
    <property type="component" value="Unassembled WGS sequence"/>
</dbReference>
<dbReference type="PROSITE" id="PS00211">
    <property type="entry name" value="ABC_TRANSPORTER_1"/>
    <property type="match status" value="1"/>
</dbReference>
<feature type="domain" description="ABC transporter" evidence="4">
    <location>
        <begin position="9"/>
        <end position="255"/>
    </location>
</feature>
<proteinExistence type="predicted"/>
<keyword evidence="1" id="KW-0813">Transport</keyword>
<reference evidence="5 6" key="1">
    <citation type="submission" date="2016-10" db="EMBL/GenBank/DDBJ databases">
        <authorList>
            <person name="de Groot N.N."/>
        </authorList>
    </citation>
    <scope>NUCLEOTIDE SEQUENCE [LARGE SCALE GENOMIC DNA]</scope>
    <source>
        <strain evidence="5 6">DSM 569</strain>
    </source>
</reference>
<dbReference type="SMART" id="SM00382">
    <property type="entry name" value="AAA"/>
    <property type="match status" value="1"/>
</dbReference>
<dbReference type="SUPFAM" id="SSF52540">
    <property type="entry name" value="P-loop containing nucleoside triphosphate hydrolases"/>
    <property type="match status" value="1"/>
</dbReference>
<keyword evidence="2" id="KW-0547">Nucleotide-binding</keyword>
<dbReference type="Pfam" id="PF00005">
    <property type="entry name" value="ABC_tran"/>
    <property type="match status" value="1"/>
</dbReference>
<evidence type="ECO:0000313" key="5">
    <source>
        <dbReference type="EMBL" id="SDF41851.1"/>
    </source>
</evidence>
<evidence type="ECO:0000259" key="4">
    <source>
        <dbReference type="PROSITE" id="PS50893"/>
    </source>
</evidence>
<accession>A0A1G7KXM6</accession>
<dbReference type="InterPro" id="IPR003593">
    <property type="entry name" value="AAA+_ATPase"/>
</dbReference>
<dbReference type="InterPro" id="IPR017871">
    <property type="entry name" value="ABC_transporter-like_CS"/>
</dbReference>
<evidence type="ECO:0000256" key="3">
    <source>
        <dbReference type="ARBA" id="ARBA00022840"/>
    </source>
</evidence>
<dbReference type="PANTHER" id="PTHR43230:SF3">
    <property type="entry name" value="ABC-TYPE DIPEPTIDE_OLIGOPEPTIDE TRANSPORT SYSTEM, ATPASE COMPONENT"/>
    <property type="match status" value="1"/>
</dbReference>
<dbReference type="GO" id="GO:0005524">
    <property type="term" value="F:ATP binding"/>
    <property type="evidence" value="ECO:0007669"/>
    <property type="project" value="UniProtKB-KW"/>
</dbReference>
<dbReference type="Gene3D" id="3.40.50.300">
    <property type="entry name" value="P-loop containing nucleotide triphosphate hydrolases"/>
    <property type="match status" value="1"/>
</dbReference>
<dbReference type="PANTHER" id="PTHR43230">
    <property type="entry name" value="ABC-TYPE DIPEPTIDE/OLIGOPEPTIDE TRANSPORT SYSTEM, ATPASE COMPONENT"/>
    <property type="match status" value="1"/>
</dbReference>
<dbReference type="EMBL" id="FNBS01000012">
    <property type="protein sequence ID" value="SDF41851.1"/>
    <property type="molecule type" value="Genomic_DNA"/>
</dbReference>
<dbReference type="Pfam" id="PF08352">
    <property type="entry name" value="oligo_HPY"/>
    <property type="match status" value="1"/>
</dbReference>
<dbReference type="CDD" id="cd03257">
    <property type="entry name" value="ABC_NikE_OppD_transporters"/>
    <property type="match status" value="1"/>
</dbReference>
<dbReference type="GO" id="GO:0016887">
    <property type="term" value="F:ATP hydrolysis activity"/>
    <property type="evidence" value="ECO:0007669"/>
    <property type="project" value="InterPro"/>
</dbReference>
<organism evidence="5 6">
    <name type="scientific">Thermoanaerobacter thermohydrosulfuricus</name>
    <name type="common">Clostridium thermohydrosulfuricum</name>
    <dbReference type="NCBI Taxonomy" id="1516"/>
    <lineage>
        <taxon>Bacteria</taxon>
        <taxon>Bacillati</taxon>
        <taxon>Bacillota</taxon>
        <taxon>Clostridia</taxon>
        <taxon>Thermoanaerobacterales</taxon>
        <taxon>Thermoanaerobacteraceae</taxon>
        <taxon>Thermoanaerobacter</taxon>
    </lineage>
</organism>
<dbReference type="GO" id="GO:0015833">
    <property type="term" value="P:peptide transport"/>
    <property type="evidence" value="ECO:0007669"/>
    <property type="project" value="InterPro"/>
</dbReference>
<dbReference type="AlphaFoldDB" id="A0A1G7KXM6"/>
<dbReference type="InterPro" id="IPR013563">
    <property type="entry name" value="Oligopep_ABC_C"/>
</dbReference>